<dbReference type="GO" id="GO:0004523">
    <property type="term" value="F:RNA-DNA hybrid ribonuclease activity"/>
    <property type="evidence" value="ECO:0007669"/>
    <property type="project" value="InterPro"/>
</dbReference>
<organism evidence="2 3">
    <name type="scientific">Phoenix dactylifera</name>
    <name type="common">Date palm</name>
    <dbReference type="NCBI Taxonomy" id="42345"/>
    <lineage>
        <taxon>Eukaryota</taxon>
        <taxon>Viridiplantae</taxon>
        <taxon>Streptophyta</taxon>
        <taxon>Embryophyta</taxon>
        <taxon>Tracheophyta</taxon>
        <taxon>Spermatophyta</taxon>
        <taxon>Magnoliopsida</taxon>
        <taxon>Liliopsida</taxon>
        <taxon>Arecaceae</taxon>
        <taxon>Coryphoideae</taxon>
        <taxon>Phoeniceae</taxon>
        <taxon>Phoenix</taxon>
    </lineage>
</organism>
<sequence>MGSRGAGLILTSPNGVVTEQVLRFEFSVSNNEAEYEALIVGLKLANELKVEDLKVFSDSQLVVSQILRDFETREPSMQRYLQKVRDFTSILGSFNIQHIFRTENLRADQLLKLATSCMSELPKATVLENLQMPSTEEPEPTLCIETKPS</sequence>
<dbReference type="PANTHER" id="PTHR48475:SF2">
    <property type="entry name" value="RIBONUCLEASE H"/>
    <property type="match status" value="1"/>
</dbReference>
<dbReference type="GO" id="GO:0003676">
    <property type="term" value="F:nucleic acid binding"/>
    <property type="evidence" value="ECO:0007669"/>
    <property type="project" value="InterPro"/>
</dbReference>
<reference evidence="3" key="1">
    <citation type="submission" date="2025-08" db="UniProtKB">
        <authorList>
            <consortium name="RefSeq"/>
        </authorList>
    </citation>
    <scope>IDENTIFICATION</scope>
    <source>
        <tissue evidence="3">Young leaves</tissue>
    </source>
</reference>
<evidence type="ECO:0000313" key="3">
    <source>
        <dbReference type="RefSeq" id="XP_038971992.1"/>
    </source>
</evidence>
<accession>A0A8B8ZFB9</accession>
<dbReference type="SUPFAM" id="SSF53098">
    <property type="entry name" value="Ribonuclease H-like"/>
    <property type="match status" value="1"/>
</dbReference>
<dbReference type="RefSeq" id="XP_038971992.1">
    <property type="nucleotide sequence ID" value="XM_039116064.1"/>
</dbReference>
<dbReference type="Proteomes" id="UP000228380">
    <property type="component" value="Unplaced"/>
</dbReference>
<dbReference type="GeneID" id="120104619"/>
<dbReference type="InterPro" id="IPR036397">
    <property type="entry name" value="RNaseH_sf"/>
</dbReference>
<dbReference type="AlphaFoldDB" id="A0A8B8ZFB9"/>
<dbReference type="InterPro" id="IPR002156">
    <property type="entry name" value="RNaseH_domain"/>
</dbReference>
<dbReference type="OrthoDB" id="782197at2759"/>
<feature type="domain" description="RNase H type-1" evidence="1">
    <location>
        <begin position="1"/>
        <end position="116"/>
    </location>
</feature>
<dbReference type="InterPro" id="IPR012337">
    <property type="entry name" value="RNaseH-like_sf"/>
</dbReference>
<name>A0A8B8ZFB9_PHODC</name>
<protein>
    <submittedName>
        <fullName evidence="3">Uncharacterized protein Mb2253c-like</fullName>
    </submittedName>
</protein>
<evidence type="ECO:0000259" key="1">
    <source>
        <dbReference type="PROSITE" id="PS50879"/>
    </source>
</evidence>
<proteinExistence type="predicted"/>
<keyword evidence="2" id="KW-1185">Reference proteome</keyword>
<dbReference type="Gene3D" id="3.30.420.10">
    <property type="entry name" value="Ribonuclease H-like superfamily/Ribonuclease H"/>
    <property type="match status" value="1"/>
</dbReference>
<dbReference type="PROSITE" id="PS50879">
    <property type="entry name" value="RNASE_H_1"/>
    <property type="match status" value="1"/>
</dbReference>
<dbReference type="PANTHER" id="PTHR48475">
    <property type="entry name" value="RIBONUCLEASE H"/>
    <property type="match status" value="1"/>
</dbReference>
<dbReference type="KEGG" id="pda:120104619"/>
<dbReference type="Pfam" id="PF13456">
    <property type="entry name" value="RVT_3"/>
    <property type="match status" value="1"/>
</dbReference>
<gene>
    <name evidence="3" type="primary">LOC120104619</name>
</gene>
<evidence type="ECO:0000313" key="2">
    <source>
        <dbReference type="Proteomes" id="UP000228380"/>
    </source>
</evidence>
<dbReference type="CDD" id="cd09279">
    <property type="entry name" value="RNase_HI_like"/>
    <property type="match status" value="1"/>
</dbReference>